<dbReference type="InterPro" id="IPR018356">
    <property type="entry name" value="Tscrpt_reg_HTH_DeoR_CS"/>
</dbReference>
<dbReference type="InterPro" id="IPR047779">
    <property type="entry name" value="AgaR-like"/>
</dbReference>
<dbReference type="InterPro" id="IPR037171">
    <property type="entry name" value="NagB/RpiA_transferase-like"/>
</dbReference>
<dbReference type="PROSITE" id="PS51000">
    <property type="entry name" value="HTH_DEOR_2"/>
    <property type="match status" value="1"/>
</dbReference>
<evidence type="ECO:0000256" key="2">
    <source>
        <dbReference type="ARBA" id="ARBA00023125"/>
    </source>
</evidence>
<dbReference type="PROSITE" id="PS00894">
    <property type="entry name" value="HTH_DEOR_1"/>
    <property type="match status" value="1"/>
</dbReference>
<evidence type="ECO:0000256" key="3">
    <source>
        <dbReference type="ARBA" id="ARBA00023163"/>
    </source>
</evidence>
<keyword evidence="2" id="KW-0238">DNA-binding</keyword>
<dbReference type="Gene3D" id="3.40.50.1360">
    <property type="match status" value="1"/>
</dbReference>
<dbReference type="Pfam" id="PF08220">
    <property type="entry name" value="HTH_DeoR"/>
    <property type="match status" value="1"/>
</dbReference>
<feature type="domain" description="HTH deoR-type" evidence="4">
    <location>
        <begin position="9"/>
        <end position="64"/>
    </location>
</feature>
<dbReference type="Proteomes" id="UP000199031">
    <property type="component" value="Unassembled WGS sequence"/>
</dbReference>
<evidence type="ECO:0000313" key="6">
    <source>
        <dbReference type="Proteomes" id="UP000199031"/>
    </source>
</evidence>
<dbReference type="AlphaFoldDB" id="A0A1I5Y8W1"/>
<dbReference type="RefSeq" id="WP_090660880.1">
    <property type="nucleotide sequence ID" value="NZ_FOXQ01000011.1"/>
</dbReference>
<dbReference type="InterPro" id="IPR050313">
    <property type="entry name" value="Carb_Metab_HTH_regulators"/>
</dbReference>
<reference evidence="5 6" key="1">
    <citation type="submission" date="2016-10" db="EMBL/GenBank/DDBJ databases">
        <authorList>
            <person name="de Groot N.N."/>
        </authorList>
    </citation>
    <scope>NUCLEOTIDE SEQUENCE [LARGE SCALE GENOMIC DNA]</scope>
    <source>
        <strain evidence="5 6">DSM 28286</strain>
    </source>
</reference>
<dbReference type="SMART" id="SM00420">
    <property type="entry name" value="HTH_DEOR"/>
    <property type="match status" value="1"/>
</dbReference>
<dbReference type="OrthoDB" id="9797223at2"/>
<dbReference type="Gene3D" id="1.10.10.10">
    <property type="entry name" value="Winged helix-like DNA-binding domain superfamily/Winged helix DNA-binding domain"/>
    <property type="match status" value="1"/>
</dbReference>
<evidence type="ECO:0000313" key="5">
    <source>
        <dbReference type="EMBL" id="SFQ40540.1"/>
    </source>
</evidence>
<dbReference type="InterPro" id="IPR014036">
    <property type="entry name" value="DeoR-like_C"/>
</dbReference>
<dbReference type="NCBIfam" id="NF040755">
    <property type="entry name" value="AgaR"/>
    <property type="match status" value="1"/>
</dbReference>
<accession>A0A1I5Y8W1</accession>
<dbReference type="InterPro" id="IPR001034">
    <property type="entry name" value="DeoR_HTH"/>
</dbReference>
<dbReference type="EMBL" id="FOXQ01000011">
    <property type="protein sequence ID" value="SFQ40540.1"/>
    <property type="molecule type" value="Genomic_DNA"/>
</dbReference>
<dbReference type="GO" id="GO:0003677">
    <property type="term" value="F:DNA binding"/>
    <property type="evidence" value="ECO:0007669"/>
    <property type="project" value="UniProtKB-KW"/>
</dbReference>
<dbReference type="SUPFAM" id="SSF100950">
    <property type="entry name" value="NagB/RpiA/CoA transferase-like"/>
    <property type="match status" value="1"/>
</dbReference>
<keyword evidence="1" id="KW-0805">Transcription regulation</keyword>
<dbReference type="Pfam" id="PF00455">
    <property type="entry name" value="DeoRC"/>
    <property type="match status" value="1"/>
</dbReference>
<keyword evidence="6" id="KW-1185">Reference proteome</keyword>
<keyword evidence="3" id="KW-0804">Transcription</keyword>
<dbReference type="PANTHER" id="PTHR30363">
    <property type="entry name" value="HTH-TYPE TRANSCRIPTIONAL REGULATOR SRLR-RELATED"/>
    <property type="match status" value="1"/>
</dbReference>
<evidence type="ECO:0000256" key="1">
    <source>
        <dbReference type="ARBA" id="ARBA00023015"/>
    </source>
</evidence>
<sequence>MAERKERFTVSRRKKILEHIKETGEVMVTQLSREFNVSEVTIRNDLEHLERKNLLVRARGGAIHTENHVGIDQRITEKHKIHAAEKAAIGKLASSLINDGETIIIDSGTTTAEIVKHLDGIKHLNVVTNALNIANLLAAHPAVNVIIPGGYLRQNAMSLVGPLAEKNLRNFFVDKVFLSTDGFDTKQGIFTPNIDEAHLNGIMIEIAKEVILVTDSSKFKRKSLAFICGLDKIKKVVTDNGIASDDKKRLEEAGIEVLVAG</sequence>
<dbReference type="SUPFAM" id="SSF46785">
    <property type="entry name" value="Winged helix' DNA-binding domain"/>
    <property type="match status" value="1"/>
</dbReference>
<dbReference type="InterPro" id="IPR036390">
    <property type="entry name" value="WH_DNA-bd_sf"/>
</dbReference>
<protein>
    <submittedName>
        <fullName evidence="5">Transcriptional regulator, DeoR family</fullName>
    </submittedName>
</protein>
<dbReference type="STRING" id="1465490.SAMN05444277_11128"/>
<name>A0A1I5Y8W1_9BACT</name>
<gene>
    <name evidence="5" type="ORF">SAMN05444277_11128</name>
</gene>
<evidence type="ECO:0000259" key="4">
    <source>
        <dbReference type="PROSITE" id="PS51000"/>
    </source>
</evidence>
<dbReference type="SMART" id="SM01134">
    <property type="entry name" value="DeoRC"/>
    <property type="match status" value="1"/>
</dbReference>
<dbReference type="PRINTS" id="PR00037">
    <property type="entry name" value="HTHLACR"/>
</dbReference>
<dbReference type="InterPro" id="IPR036388">
    <property type="entry name" value="WH-like_DNA-bd_sf"/>
</dbReference>
<proteinExistence type="predicted"/>
<dbReference type="GO" id="GO:0003700">
    <property type="term" value="F:DNA-binding transcription factor activity"/>
    <property type="evidence" value="ECO:0007669"/>
    <property type="project" value="InterPro"/>
</dbReference>
<dbReference type="PANTHER" id="PTHR30363:SF44">
    <property type="entry name" value="AGA OPERON TRANSCRIPTIONAL REPRESSOR-RELATED"/>
    <property type="match status" value="1"/>
</dbReference>
<organism evidence="5 6">
    <name type="scientific">Parafilimonas terrae</name>
    <dbReference type="NCBI Taxonomy" id="1465490"/>
    <lineage>
        <taxon>Bacteria</taxon>
        <taxon>Pseudomonadati</taxon>
        <taxon>Bacteroidota</taxon>
        <taxon>Chitinophagia</taxon>
        <taxon>Chitinophagales</taxon>
        <taxon>Chitinophagaceae</taxon>
        <taxon>Parafilimonas</taxon>
    </lineage>
</organism>